<dbReference type="AlphaFoldDB" id="A0A0M4K1P7"/>
<keyword evidence="1" id="KW-0812">Transmembrane</keyword>
<keyword evidence="1" id="KW-1133">Transmembrane helix</keyword>
<proteinExistence type="predicted"/>
<dbReference type="STRING" id="362837.SCANT_v1c06560"/>
<keyword evidence="3" id="KW-1185">Reference proteome</keyword>
<dbReference type="Proteomes" id="UP000063919">
    <property type="component" value="Chromosome"/>
</dbReference>
<evidence type="ECO:0000313" key="3">
    <source>
        <dbReference type="Proteomes" id="UP000063919"/>
    </source>
</evidence>
<evidence type="ECO:0000256" key="1">
    <source>
        <dbReference type="SAM" id="Phobius"/>
    </source>
</evidence>
<feature type="transmembrane region" description="Helical" evidence="1">
    <location>
        <begin position="24"/>
        <end position="45"/>
    </location>
</feature>
<dbReference type="KEGG" id="scj:SCANT_v1c06560"/>
<protein>
    <submittedName>
        <fullName evidence="2">Uncharacterized protein</fullName>
    </submittedName>
</protein>
<feature type="transmembrane region" description="Helical" evidence="1">
    <location>
        <begin position="174"/>
        <end position="194"/>
    </location>
</feature>
<dbReference type="EMBL" id="CP012622">
    <property type="protein sequence ID" value="ALD66562.1"/>
    <property type="molecule type" value="Genomic_DNA"/>
</dbReference>
<sequence length="585" mass="69872">MKKVIPGIWIIKFSFKLIIKERSFLIFNGLYLLFSLFIAIYSVIQKNISNFLLIFDYYVLLTIFVILFILCLRLTQYFYVVKRDDKTMNIIITQQVSRKKLFFYQFISFILLIFINLFISYLLINVINMLFLLEFNFFLLRITSTYLVYAFISCFFLINFFLLISLFTNIQVSTIVATLILASTFISNLPYTFLIQGEESKKISLIYKGSNTIFSVNEVYDSYDLKNHVLNKNLKYPNLSLAIYESFIENEYETDPNSLTNNFDTEKNIQKRMQFWIDLGIVEEKNKIVEFKNPAKINGANNNTEIAKWKGDEVTFRFELKYKFLTIEELENKIKLESFDKEEKIIIEEFIKFTNSILDNFNNFQDKFYSLFDSFVIFNDAKNINKNYIENVTKPNEEKKLFDTKNLIDIYQSYFSFSNNKLVLESGKIKTLIEEDLFFPTMISARILENYFIRYTNNMVIFENSTVIIDENWNMYSKSRTTYNIFFQLNFISNMIQNYIYYGGRNYDDIWFEPESSSKIFFNKQDNLFMAKPSYKFKLDKENNIDDKTYNNFIAPYFYIVLQFAISVINYYVAKYKFKKLDLTG</sequence>
<keyword evidence="1" id="KW-0472">Membrane</keyword>
<evidence type="ECO:0000313" key="2">
    <source>
        <dbReference type="EMBL" id="ALD66562.1"/>
    </source>
</evidence>
<dbReference type="PATRIC" id="fig|362837.3.peg.672"/>
<feature type="transmembrane region" description="Helical" evidence="1">
    <location>
        <begin position="553"/>
        <end position="573"/>
    </location>
</feature>
<reference evidence="2 3" key="1">
    <citation type="journal article" date="2015" name="Genome Announc.">
        <title>Complete Genome Sequence of Spiroplasma cantharicola CC-1T (DSM 21588), a Bacterium Isolated from Soldier Beetle (Cantharis carolinus).</title>
        <authorList>
            <person name="Lo W.S."/>
            <person name="Liu P.Y."/>
            <person name="Kuo C.H."/>
        </authorList>
    </citation>
    <scope>NUCLEOTIDE SEQUENCE [LARGE SCALE GENOMIC DNA]</scope>
    <source>
        <strain evidence="2 3">CC-1</strain>
    </source>
</reference>
<feature type="transmembrane region" description="Helical" evidence="1">
    <location>
        <begin position="57"/>
        <end position="80"/>
    </location>
</feature>
<name>A0A0M4K1P7_9MOLU</name>
<accession>A0A0M4K1P7</accession>
<feature type="transmembrane region" description="Helical" evidence="1">
    <location>
        <begin position="146"/>
        <end position="167"/>
    </location>
</feature>
<organism evidence="2 3">
    <name type="scientific">Spiroplasma cantharicola</name>
    <dbReference type="NCBI Taxonomy" id="362837"/>
    <lineage>
        <taxon>Bacteria</taxon>
        <taxon>Bacillati</taxon>
        <taxon>Mycoplasmatota</taxon>
        <taxon>Mollicutes</taxon>
        <taxon>Entomoplasmatales</taxon>
        <taxon>Spiroplasmataceae</taxon>
        <taxon>Spiroplasma</taxon>
    </lineage>
</organism>
<dbReference type="OrthoDB" id="389080at2"/>
<feature type="transmembrane region" description="Helical" evidence="1">
    <location>
        <begin position="101"/>
        <end position="126"/>
    </location>
</feature>
<dbReference type="RefSeq" id="WP_053946315.1">
    <property type="nucleotide sequence ID" value="NZ_CP012622.1"/>
</dbReference>
<gene>
    <name evidence="2" type="ORF">SCANT_v1c06560</name>
</gene>